<dbReference type="AlphaFoldDB" id="A0A1A8KN07"/>
<dbReference type="EMBL" id="HAEE01013546">
    <property type="protein sequence ID" value="SBR33596.1"/>
    <property type="molecule type" value="Transcribed_RNA"/>
</dbReference>
<name>A0A1A8KN07_NOTKU</name>
<reference evidence="1" key="1">
    <citation type="submission" date="2016-05" db="EMBL/GenBank/DDBJ databases">
        <authorList>
            <person name="Lavstsen T."/>
            <person name="Jespersen J.S."/>
        </authorList>
    </citation>
    <scope>NUCLEOTIDE SEQUENCE</scope>
    <source>
        <tissue evidence="1">Brain</tissue>
    </source>
</reference>
<feature type="non-terminal residue" evidence="1">
    <location>
        <position position="1"/>
    </location>
</feature>
<sequence length="82" mass="9001">LITIVKHINPNNEAVILFISTLNQILAEKHLAAPGTVFVTVWVFSSCHLLCGFESPSAGGRVWRWPSCRSSAHQPARECLSS</sequence>
<protein>
    <submittedName>
        <fullName evidence="1">Zinc finger protein, multitype 1</fullName>
    </submittedName>
</protein>
<accession>A0A1A8KN07</accession>
<reference evidence="1" key="2">
    <citation type="submission" date="2016-06" db="EMBL/GenBank/DDBJ databases">
        <title>The genome of a short-lived fish provides insights into sex chromosome evolution and the genetic control of aging.</title>
        <authorList>
            <person name="Reichwald K."/>
            <person name="Felder M."/>
            <person name="Petzold A."/>
            <person name="Koch P."/>
            <person name="Groth M."/>
            <person name="Platzer M."/>
        </authorList>
    </citation>
    <scope>NUCLEOTIDE SEQUENCE</scope>
    <source>
        <tissue evidence="1">Brain</tissue>
    </source>
</reference>
<organism evidence="1">
    <name type="scientific">Nothobranchius kuhntae</name>
    <name type="common">Beira killifish</name>
    <dbReference type="NCBI Taxonomy" id="321403"/>
    <lineage>
        <taxon>Eukaryota</taxon>
        <taxon>Metazoa</taxon>
        <taxon>Chordata</taxon>
        <taxon>Craniata</taxon>
        <taxon>Vertebrata</taxon>
        <taxon>Euteleostomi</taxon>
        <taxon>Actinopterygii</taxon>
        <taxon>Neopterygii</taxon>
        <taxon>Teleostei</taxon>
        <taxon>Neoteleostei</taxon>
        <taxon>Acanthomorphata</taxon>
        <taxon>Ovalentaria</taxon>
        <taxon>Atherinomorphae</taxon>
        <taxon>Cyprinodontiformes</taxon>
        <taxon>Nothobranchiidae</taxon>
        <taxon>Nothobranchius</taxon>
    </lineage>
</organism>
<proteinExistence type="predicted"/>
<evidence type="ECO:0000313" key="1">
    <source>
        <dbReference type="EMBL" id="SBR33596.1"/>
    </source>
</evidence>
<gene>
    <name evidence="1" type="primary">ZFPM1</name>
</gene>
<feature type="non-terminal residue" evidence="1">
    <location>
        <position position="82"/>
    </location>
</feature>